<reference evidence="8 9" key="1">
    <citation type="submission" date="2017-03" db="EMBL/GenBank/DDBJ databases">
        <title>Genome Survey of Euroglyphus maynei.</title>
        <authorList>
            <person name="Arlian L.G."/>
            <person name="Morgan M.S."/>
            <person name="Rider S.D."/>
        </authorList>
    </citation>
    <scope>NUCLEOTIDE SEQUENCE [LARGE SCALE GENOMIC DNA]</scope>
    <source>
        <strain evidence="8">Arlian Lab</strain>
        <tissue evidence="8">Whole body</tissue>
    </source>
</reference>
<name>A0A1Y3BF83_EURMA</name>
<dbReference type="OrthoDB" id="6416577at2759"/>
<protein>
    <recommendedName>
        <fullName evidence="7">Ion transport domain-containing protein</fullName>
    </recommendedName>
</protein>
<feature type="transmembrane region" description="Helical" evidence="6">
    <location>
        <begin position="148"/>
        <end position="166"/>
    </location>
</feature>
<feature type="transmembrane region" description="Helical" evidence="6">
    <location>
        <begin position="105"/>
        <end position="127"/>
    </location>
</feature>
<feature type="coiled-coil region" evidence="5">
    <location>
        <begin position="545"/>
        <end position="572"/>
    </location>
</feature>
<evidence type="ECO:0000259" key="7">
    <source>
        <dbReference type="Pfam" id="PF00520"/>
    </source>
</evidence>
<evidence type="ECO:0000256" key="3">
    <source>
        <dbReference type="ARBA" id="ARBA00022989"/>
    </source>
</evidence>
<dbReference type="PANTHER" id="PTHR45816:SF4">
    <property type="entry name" value="RYR_IP3R HOMOLOGY ASSOCIATED DOMAIN-CONTAINING PROTEIN"/>
    <property type="match status" value="1"/>
</dbReference>
<organism evidence="8 9">
    <name type="scientific">Euroglyphus maynei</name>
    <name type="common">Mayne's house dust mite</name>
    <dbReference type="NCBI Taxonomy" id="6958"/>
    <lineage>
        <taxon>Eukaryota</taxon>
        <taxon>Metazoa</taxon>
        <taxon>Ecdysozoa</taxon>
        <taxon>Arthropoda</taxon>
        <taxon>Chelicerata</taxon>
        <taxon>Arachnida</taxon>
        <taxon>Acari</taxon>
        <taxon>Acariformes</taxon>
        <taxon>Sarcoptiformes</taxon>
        <taxon>Astigmata</taxon>
        <taxon>Psoroptidia</taxon>
        <taxon>Analgoidea</taxon>
        <taxon>Pyroglyphidae</taxon>
        <taxon>Pyroglyphinae</taxon>
        <taxon>Euroglyphus</taxon>
    </lineage>
</organism>
<feature type="domain" description="Ion transport" evidence="7">
    <location>
        <begin position="147"/>
        <end position="450"/>
    </location>
</feature>
<gene>
    <name evidence="8" type="ORF">BLA29_002799</name>
</gene>
<dbReference type="GO" id="GO:0016020">
    <property type="term" value="C:membrane"/>
    <property type="evidence" value="ECO:0007669"/>
    <property type="project" value="UniProtKB-SubCell"/>
</dbReference>
<feature type="transmembrane region" description="Helical" evidence="6">
    <location>
        <begin position="421"/>
        <end position="444"/>
    </location>
</feature>
<evidence type="ECO:0000256" key="1">
    <source>
        <dbReference type="ARBA" id="ARBA00004141"/>
    </source>
</evidence>
<evidence type="ECO:0000313" key="9">
    <source>
        <dbReference type="Proteomes" id="UP000194236"/>
    </source>
</evidence>
<feature type="transmembrane region" description="Helical" evidence="6">
    <location>
        <begin position="75"/>
        <end position="93"/>
    </location>
</feature>
<evidence type="ECO:0000256" key="2">
    <source>
        <dbReference type="ARBA" id="ARBA00022692"/>
    </source>
</evidence>
<comment type="caution">
    <text evidence="8">The sequence shown here is derived from an EMBL/GenBank/DDBJ whole genome shotgun (WGS) entry which is preliminary data.</text>
</comment>
<accession>A0A1Y3BF83</accession>
<keyword evidence="4 6" id="KW-0472">Membrane</keyword>
<dbReference type="InterPro" id="IPR005821">
    <property type="entry name" value="Ion_trans_dom"/>
</dbReference>
<keyword evidence="5" id="KW-0175">Coiled coil</keyword>
<proteinExistence type="predicted"/>
<dbReference type="Gene3D" id="1.10.287.70">
    <property type="match status" value="1"/>
</dbReference>
<evidence type="ECO:0000256" key="5">
    <source>
        <dbReference type="SAM" id="Coils"/>
    </source>
</evidence>
<feature type="transmembrane region" description="Helical" evidence="6">
    <location>
        <begin position="186"/>
        <end position="214"/>
    </location>
</feature>
<keyword evidence="3 6" id="KW-1133">Transmembrane helix</keyword>
<sequence length="588" mass="68559">MEQIVFPVPQICEFLTDESKMKIYYTSERDEQGSKVFDFFERSEDLFNEMKWQKRLRDQPFLYWVSRHMTLWNSFSFNLAVVINLIVALMYPFPNKTEIDHRLSAMLWAILFVSIASVFSFPGKYCFYVMVSSTILRLIYSIGIQPTLWLLGLINVFIKAIHLISIMGNNGTFNKKWDKILIDKEFLYHILYLCFCIVGLSGHSLFYSVLLLNVVYQEETLRNVIRSVTRNGRSIILTALLALILVYLFSIIGYLFFRDDFLLEVDVVTTTTNNPSLNGKHLLTQPYNLSSDANHCGKSYREQFNGVLFNIYRMNNQSFLFNNYQYQKWKYCSNETDQIECDKQNESSNLLTLINEDYENSDNQNDSDDDVTVKERACDSLLMCIITTVNHGLRNGGGIGDVLRSPSSDESLFVARVIYDLLFFFIVIIIILNLIFGVIIDTFADLRSEKQQKEEILRNTCFICGLERSAFDNRSVSFEEHIYCEHNMWHYLYFIVLVHVKDPTEFTGPESYVALMIKERNLHWFPRMRAMSLAADDGDNEQNELRTLQSQLELTHKQMAILSRQLNDLKEQVSFPFKSLSILNSISN</sequence>
<dbReference type="InterPro" id="IPR015925">
    <property type="entry name" value="Ryanodine_IP3_receptor"/>
</dbReference>
<dbReference type="GO" id="GO:0006816">
    <property type="term" value="P:calcium ion transport"/>
    <property type="evidence" value="ECO:0007669"/>
    <property type="project" value="InterPro"/>
</dbReference>
<dbReference type="GO" id="GO:0005216">
    <property type="term" value="F:monoatomic ion channel activity"/>
    <property type="evidence" value="ECO:0007669"/>
    <property type="project" value="InterPro"/>
</dbReference>
<evidence type="ECO:0000313" key="8">
    <source>
        <dbReference type="EMBL" id="OTF78473.1"/>
    </source>
</evidence>
<keyword evidence="9" id="KW-1185">Reference proteome</keyword>
<evidence type="ECO:0000256" key="4">
    <source>
        <dbReference type="ARBA" id="ARBA00023136"/>
    </source>
</evidence>
<evidence type="ECO:0000256" key="6">
    <source>
        <dbReference type="SAM" id="Phobius"/>
    </source>
</evidence>
<keyword evidence="2 6" id="KW-0812">Transmembrane</keyword>
<dbReference type="EMBL" id="MUJZ01027756">
    <property type="protein sequence ID" value="OTF78473.1"/>
    <property type="molecule type" value="Genomic_DNA"/>
</dbReference>
<dbReference type="AlphaFoldDB" id="A0A1Y3BF83"/>
<dbReference type="Pfam" id="PF00520">
    <property type="entry name" value="Ion_trans"/>
    <property type="match status" value="1"/>
</dbReference>
<comment type="subcellular location">
    <subcellularLocation>
        <location evidence="1">Membrane</location>
        <topology evidence="1">Multi-pass membrane protein</topology>
    </subcellularLocation>
</comment>
<dbReference type="PANTHER" id="PTHR45816">
    <property type="entry name" value="MIR DOMAIN-CONTAINING PROTEIN"/>
    <property type="match status" value="1"/>
</dbReference>
<dbReference type="Proteomes" id="UP000194236">
    <property type="component" value="Unassembled WGS sequence"/>
</dbReference>
<feature type="transmembrane region" description="Helical" evidence="6">
    <location>
        <begin position="235"/>
        <end position="257"/>
    </location>
</feature>